<evidence type="ECO:0000313" key="2">
    <source>
        <dbReference type="Proteomes" id="UP001341840"/>
    </source>
</evidence>
<sequence length="124" mass="13998">MGVVLVLGCSVKWMEPPMCKLSLKSRYGLGLVKVKETNPNHSIAQGIDSNLSESTRLRRSRLGGIRIDSTFENELQGRTLSRKRVLKEHPCREISAHDDHMETPIIKIEQALWRNVASSGKYVL</sequence>
<accession>A0ABU6VNE1</accession>
<keyword evidence="2" id="KW-1185">Reference proteome</keyword>
<protein>
    <submittedName>
        <fullName evidence="1">Uncharacterized protein</fullName>
    </submittedName>
</protein>
<evidence type="ECO:0000313" key="1">
    <source>
        <dbReference type="EMBL" id="MED6175117.1"/>
    </source>
</evidence>
<organism evidence="1 2">
    <name type="scientific">Stylosanthes scabra</name>
    <dbReference type="NCBI Taxonomy" id="79078"/>
    <lineage>
        <taxon>Eukaryota</taxon>
        <taxon>Viridiplantae</taxon>
        <taxon>Streptophyta</taxon>
        <taxon>Embryophyta</taxon>
        <taxon>Tracheophyta</taxon>
        <taxon>Spermatophyta</taxon>
        <taxon>Magnoliopsida</taxon>
        <taxon>eudicotyledons</taxon>
        <taxon>Gunneridae</taxon>
        <taxon>Pentapetalae</taxon>
        <taxon>rosids</taxon>
        <taxon>fabids</taxon>
        <taxon>Fabales</taxon>
        <taxon>Fabaceae</taxon>
        <taxon>Papilionoideae</taxon>
        <taxon>50 kb inversion clade</taxon>
        <taxon>dalbergioids sensu lato</taxon>
        <taxon>Dalbergieae</taxon>
        <taxon>Pterocarpus clade</taxon>
        <taxon>Stylosanthes</taxon>
    </lineage>
</organism>
<name>A0ABU6VNE1_9FABA</name>
<dbReference type="EMBL" id="JASCZI010151995">
    <property type="protein sequence ID" value="MED6175117.1"/>
    <property type="molecule type" value="Genomic_DNA"/>
</dbReference>
<comment type="caution">
    <text evidence="1">The sequence shown here is derived from an EMBL/GenBank/DDBJ whole genome shotgun (WGS) entry which is preliminary data.</text>
</comment>
<proteinExistence type="predicted"/>
<reference evidence="1 2" key="1">
    <citation type="journal article" date="2023" name="Plants (Basel)">
        <title>Bridging the Gap: Combining Genomics and Transcriptomics Approaches to Understand Stylosanthes scabra, an Orphan Legume from the Brazilian Caatinga.</title>
        <authorList>
            <person name="Ferreira-Neto J.R.C."/>
            <person name="da Silva M.D."/>
            <person name="Binneck E."/>
            <person name="de Melo N.F."/>
            <person name="da Silva R.H."/>
            <person name="de Melo A.L.T.M."/>
            <person name="Pandolfi V."/>
            <person name="Bustamante F.O."/>
            <person name="Brasileiro-Vidal A.C."/>
            <person name="Benko-Iseppon A.M."/>
        </authorList>
    </citation>
    <scope>NUCLEOTIDE SEQUENCE [LARGE SCALE GENOMIC DNA]</scope>
    <source>
        <tissue evidence="1">Leaves</tissue>
    </source>
</reference>
<gene>
    <name evidence="1" type="ORF">PIB30_075415</name>
</gene>
<dbReference type="Proteomes" id="UP001341840">
    <property type="component" value="Unassembled WGS sequence"/>
</dbReference>